<evidence type="ECO:0000313" key="10">
    <source>
        <dbReference type="Proteomes" id="UP000481033"/>
    </source>
</evidence>
<dbReference type="InterPro" id="IPR013766">
    <property type="entry name" value="Thioredoxin_domain"/>
</dbReference>
<keyword evidence="10" id="KW-1185">Reference proteome</keyword>
<reference evidence="9 10" key="1">
    <citation type="journal article" date="2020" name="Microb. Ecol.">
        <title>Ecogenomics of the Marine Benthic Filamentous Cyanobacterium Adonisia.</title>
        <authorList>
            <person name="Walter J.M."/>
            <person name="Coutinho F.H."/>
            <person name="Leomil L."/>
            <person name="Hargreaves P.I."/>
            <person name="Campeao M.E."/>
            <person name="Vieira V.V."/>
            <person name="Silva B.S."/>
            <person name="Fistarol G.O."/>
            <person name="Salomon P.S."/>
            <person name="Sawabe T."/>
            <person name="Mino S."/>
            <person name="Hosokawa M."/>
            <person name="Miyashita H."/>
            <person name="Maruyama F."/>
            <person name="van Verk M.C."/>
            <person name="Dutilh B.E."/>
            <person name="Thompson C.C."/>
            <person name="Thompson F.L."/>
        </authorList>
    </citation>
    <scope>NUCLEOTIDE SEQUENCE [LARGE SCALE GENOMIC DNA]</scope>
    <source>
        <strain evidence="9 10">CCMR0081</strain>
    </source>
</reference>
<evidence type="ECO:0000256" key="1">
    <source>
        <dbReference type="ARBA" id="ARBA00022679"/>
    </source>
</evidence>
<comment type="pathway">
    <text evidence="5">Purine metabolism; AMP biosynthesis via salvage pathway; AMP from ADP: step 1/1.</text>
</comment>
<dbReference type="PRINTS" id="PR00094">
    <property type="entry name" value="ADENYLTKNASE"/>
</dbReference>
<feature type="binding site" evidence="5">
    <location>
        <begin position="60"/>
        <end position="62"/>
    </location>
    <ligand>
        <name>AMP</name>
        <dbReference type="ChEBI" id="CHEBI:456215"/>
    </ligand>
</feature>
<keyword evidence="3 5" id="KW-0547">Nucleotide-binding</keyword>
<proteinExistence type="inferred from homology"/>
<dbReference type="HAMAP" id="MF_00235">
    <property type="entry name" value="Adenylate_kinase_Adk"/>
    <property type="match status" value="1"/>
</dbReference>
<evidence type="ECO:0000256" key="2">
    <source>
        <dbReference type="ARBA" id="ARBA00022727"/>
    </source>
</evidence>
<feature type="region of interest" description="NMP" evidence="5">
    <location>
        <begin position="33"/>
        <end position="62"/>
    </location>
</feature>
<sequence>MKFKQLILLGPPGVGVKEQANTLSNRWHIPHVSMGQLIHGAIAKQSAIGLEIQSYVEVGELVPDALAIKLLRKRFEQPDVMLQGWVLDGFPRTLVQAQGLNEWLLKVGQPVAKVAYLKTMTGLLINRLSSTENHEPIPAIRHRLAHHQQETAPVLEYYRQQEQLTTVNASLSFAEITQALAELFAEEAGAARFIQDESELNSLLEQEPLLVVDCMASWCGSCKLITPLIDQLAKTYKDRVNVMKIDFDVNKQVPKRFGLKGMPAVMFFKSGELVETLTGVKPYQAYNAALSRCLE</sequence>
<dbReference type="SUPFAM" id="SSF52540">
    <property type="entry name" value="P-loop containing nucleoside triphosphate hydrolases"/>
    <property type="match status" value="1"/>
</dbReference>
<keyword evidence="4 5" id="KW-0418">Kinase</keyword>
<dbReference type="SUPFAM" id="SSF52833">
    <property type="entry name" value="Thioredoxin-like"/>
    <property type="match status" value="1"/>
</dbReference>
<evidence type="ECO:0000256" key="4">
    <source>
        <dbReference type="ARBA" id="ARBA00022777"/>
    </source>
</evidence>
<organism evidence="9 10">
    <name type="scientific">Adonisia turfae CCMR0081</name>
    <dbReference type="NCBI Taxonomy" id="2292702"/>
    <lineage>
        <taxon>Bacteria</taxon>
        <taxon>Bacillati</taxon>
        <taxon>Cyanobacteriota</taxon>
        <taxon>Adonisia</taxon>
        <taxon>Adonisia turfae</taxon>
    </lineage>
</organism>
<keyword evidence="5" id="KW-0963">Cytoplasm</keyword>
<dbReference type="InterPro" id="IPR027417">
    <property type="entry name" value="P-loop_NTPase"/>
</dbReference>
<dbReference type="InterPro" id="IPR033690">
    <property type="entry name" value="Adenylat_kinase_CS"/>
</dbReference>
<dbReference type="PROSITE" id="PS51352">
    <property type="entry name" value="THIOREDOXIN_2"/>
    <property type="match status" value="1"/>
</dbReference>
<evidence type="ECO:0000256" key="7">
    <source>
        <dbReference type="RuleBase" id="RU003331"/>
    </source>
</evidence>
<comment type="similarity">
    <text evidence="5 6">Belongs to the adenylate kinase family.</text>
</comment>
<dbReference type="CDD" id="cd01428">
    <property type="entry name" value="ADK"/>
    <property type="match status" value="1"/>
</dbReference>
<feature type="binding site" evidence="5">
    <location>
        <position position="171"/>
    </location>
    <ligand>
        <name>ATP</name>
        <dbReference type="ChEBI" id="CHEBI:30616"/>
    </ligand>
</feature>
<feature type="binding site" evidence="5">
    <location>
        <begin position="89"/>
        <end position="92"/>
    </location>
    <ligand>
        <name>AMP</name>
        <dbReference type="ChEBI" id="CHEBI:456215"/>
    </ligand>
</feature>
<evidence type="ECO:0000313" key="9">
    <source>
        <dbReference type="EMBL" id="NEZ58016.1"/>
    </source>
</evidence>
<dbReference type="Pfam" id="PF00406">
    <property type="entry name" value="ADK"/>
    <property type="match status" value="1"/>
</dbReference>
<dbReference type="PROSITE" id="PS00113">
    <property type="entry name" value="ADENYLATE_KINASE"/>
    <property type="match status" value="1"/>
</dbReference>
<dbReference type="Gene3D" id="3.40.30.10">
    <property type="entry name" value="Glutaredoxin"/>
    <property type="match status" value="1"/>
</dbReference>
<comment type="catalytic activity">
    <reaction evidence="5 7">
        <text>AMP + ATP = 2 ADP</text>
        <dbReference type="Rhea" id="RHEA:12973"/>
        <dbReference type="ChEBI" id="CHEBI:30616"/>
        <dbReference type="ChEBI" id="CHEBI:456215"/>
        <dbReference type="ChEBI" id="CHEBI:456216"/>
        <dbReference type="EC" id="2.7.4.3"/>
    </reaction>
</comment>
<dbReference type="PANTHER" id="PTHR23359">
    <property type="entry name" value="NUCLEOTIDE KINASE"/>
    <property type="match status" value="1"/>
</dbReference>
<dbReference type="GO" id="GO:0004017">
    <property type="term" value="F:AMP kinase activity"/>
    <property type="evidence" value="ECO:0007669"/>
    <property type="project" value="UniProtKB-UniRule"/>
</dbReference>
<dbReference type="RefSeq" id="WP_163700249.1">
    <property type="nucleotide sequence ID" value="NZ_QXHD01000004.1"/>
</dbReference>
<dbReference type="EC" id="2.7.4.3" evidence="5 7"/>
<comment type="subcellular location">
    <subcellularLocation>
        <location evidence="5 7">Cytoplasm</location>
    </subcellularLocation>
</comment>
<comment type="function">
    <text evidence="5">Catalyzes the reversible transfer of the terminal phosphate group between ATP and AMP. Plays an important role in cellular energy homeostasis and in adenine nucleotide metabolism.</text>
</comment>
<dbReference type="Proteomes" id="UP000481033">
    <property type="component" value="Unassembled WGS sequence"/>
</dbReference>
<evidence type="ECO:0000256" key="3">
    <source>
        <dbReference type="ARBA" id="ARBA00022741"/>
    </source>
</evidence>
<protein>
    <recommendedName>
        <fullName evidence="5 7">Adenylate kinase</fullName>
        <shortName evidence="5">AK</shortName>
        <ecNumber evidence="5 7">2.7.4.3</ecNumber>
    </recommendedName>
    <alternativeName>
        <fullName evidence="5">ATP-AMP transphosphorylase</fullName>
    </alternativeName>
    <alternativeName>
        <fullName evidence="5">ATP:AMP phosphotransferase</fullName>
    </alternativeName>
    <alternativeName>
        <fullName evidence="5">Adenylate monophosphate kinase</fullName>
    </alternativeName>
</protein>
<dbReference type="CDD" id="cd02947">
    <property type="entry name" value="TRX_family"/>
    <property type="match status" value="1"/>
</dbReference>
<gene>
    <name evidence="5" type="primary">adk</name>
    <name evidence="9" type="ORF">DXZ20_20685</name>
</gene>
<accession>A0A6M0RPB4</accession>
<comment type="caution">
    <text evidence="9">The sequence shown here is derived from an EMBL/GenBank/DDBJ whole genome shotgun (WGS) entry which is preliminary data.</text>
</comment>
<dbReference type="Gene3D" id="3.40.50.300">
    <property type="entry name" value="P-loop containing nucleotide triphosphate hydrolases"/>
    <property type="match status" value="1"/>
</dbReference>
<comment type="subunit">
    <text evidence="5 7">Monomer.</text>
</comment>
<dbReference type="UniPathway" id="UPA00588">
    <property type="reaction ID" value="UER00649"/>
</dbReference>
<evidence type="ECO:0000259" key="8">
    <source>
        <dbReference type="PROSITE" id="PS51352"/>
    </source>
</evidence>
<keyword evidence="2 5" id="KW-0545">Nucleotide biosynthesis</keyword>
<dbReference type="Pfam" id="PF00085">
    <property type="entry name" value="Thioredoxin"/>
    <property type="match status" value="1"/>
</dbReference>
<dbReference type="GO" id="GO:0005524">
    <property type="term" value="F:ATP binding"/>
    <property type="evidence" value="ECO:0007669"/>
    <property type="project" value="UniProtKB-UniRule"/>
</dbReference>
<keyword evidence="5 7" id="KW-0067">ATP-binding</keyword>
<name>A0A6M0RPB4_9CYAN</name>
<dbReference type="InterPro" id="IPR000850">
    <property type="entry name" value="Adenylat/UMP-CMP_kin"/>
</dbReference>
<dbReference type="GO" id="GO:0005737">
    <property type="term" value="C:cytoplasm"/>
    <property type="evidence" value="ECO:0007669"/>
    <property type="project" value="UniProtKB-SubCell"/>
</dbReference>
<dbReference type="GO" id="GO:0044209">
    <property type="term" value="P:AMP salvage"/>
    <property type="evidence" value="ECO:0007669"/>
    <property type="project" value="UniProtKB-UniRule"/>
</dbReference>
<evidence type="ECO:0000256" key="6">
    <source>
        <dbReference type="RuleBase" id="RU003330"/>
    </source>
</evidence>
<dbReference type="EMBL" id="QXHD01000004">
    <property type="protein sequence ID" value="NEZ58016.1"/>
    <property type="molecule type" value="Genomic_DNA"/>
</dbReference>
<feature type="binding site" evidence="5">
    <location>
        <position position="143"/>
    </location>
    <ligand>
        <name>AMP</name>
        <dbReference type="ChEBI" id="CHEBI:456215"/>
    </ligand>
</feature>
<feature type="binding site" evidence="5">
    <location>
        <position position="96"/>
    </location>
    <ligand>
        <name>AMP</name>
        <dbReference type="ChEBI" id="CHEBI:456215"/>
    </ligand>
</feature>
<comment type="caution">
    <text evidence="5">Lacks conserved residue(s) required for the propagation of feature annotation.</text>
</comment>
<comment type="domain">
    <text evidence="5">Consists of three domains, a large central CORE domain and two small peripheral domains, NMPbind and LID, which undergo movements during catalysis. The LID domain closes over the site of phosphoryl transfer upon ATP binding. Assembling and dissambling the active center during each catalytic cycle provides an effective means to prevent ATP hydrolysis.</text>
</comment>
<evidence type="ECO:0000256" key="5">
    <source>
        <dbReference type="HAMAP-Rule" id="MF_00235"/>
    </source>
</evidence>
<feature type="domain" description="Thioredoxin" evidence="8">
    <location>
        <begin position="174"/>
        <end position="295"/>
    </location>
</feature>
<dbReference type="InterPro" id="IPR036249">
    <property type="entry name" value="Thioredoxin-like_sf"/>
</dbReference>
<keyword evidence="1 5" id="KW-0808">Transferase</keyword>
<dbReference type="AlphaFoldDB" id="A0A6M0RPB4"/>